<sequence length="475" mass="53604">MDTAQAAEAASPPAASPPNREHEIDEVMDFLRFSVKRDTNFDGTILFKFKNNEGENASTYLVSISKTREVTTMKNGSAKDVKDLTCEVTISVDDFLWIYSGKATSSDLLKLVYAGRVAISGYAFRKASAFAQSFDFSSDKWRNFYAWRDREDQVRRSPGALDEVNNVGSPARDFWFYYCRAILERHNISKLQRITWEASLASMFGDQFVLDNLLRSVNSRRSFSLPQSQRREFQGLIAGLVGVDAPPSRVEHELSHFFNPTAKRRNSIASVLSLKKKDESTSGVFDFFDEEYVDAVKLSAKQRHLRARSKNRVDLADAGMDQLDKLLKALGKDGHSNQQRKTKAKYVPAPELFLHEFRSQTTEVVHLIKEKALGRKSADRIPPPDTAWLFGGDSSVMVVNDPSDGSRKHSPSKSRLSTQALVVVNRSPIQRRGSKREFALPKQKLKAKFASISRDLARRNTALSVEDHLIFSDYV</sequence>
<dbReference type="OrthoDB" id="63005at2759"/>
<dbReference type="InterPro" id="IPR036527">
    <property type="entry name" value="SCP2_sterol-bd_dom_sf"/>
</dbReference>
<comment type="caution">
    <text evidence="2">The sequence shown here is derived from an EMBL/GenBank/DDBJ whole genome shotgun (WGS) entry which is preliminary data.</text>
</comment>
<gene>
    <name evidence="2" type="ORF">Poli38472_002462</name>
</gene>
<dbReference type="Proteomes" id="UP000794436">
    <property type="component" value="Unassembled WGS sequence"/>
</dbReference>
<evidence type="ECO:0000256" key="1">
    <source>
        <dbReference type="SAM" id="MobiDB-lite"/>
    </source>
</evidence>
<dbReference type="EMBL" id="SPLM01000072">
    <property type="protein sequence ID" value="TMW63521.1"/>
    <property type="molecule type" value="Genomic_DNA"/>
</dbReference>
<dbReference type="Gene3D" id="3.30.1050.10">
    <property type="entry name" value="SCP2 sterol-binding domain"/>
    <property type="match status" value="1"/>
</dbReference>
<evidence type="ECO:0000313" key="3">
    <source>
        <dbReference type="Proteomes" id="UP000794436"/>
    </source>
</evidence>
<accession>A0A8K1CIS2</accession>
<reference evidence="2" key="1">
    <citation type="submission" date="2019-03" db="EMBL/GenBank/DDBJ databases">
        <title>Long read genome sequence of the mycoparasitic Pythium oligandrum ATCC 38472 isolated from sugarbeet rhizosphere.</title>
        <authorList>
            <person name="Gaulin E."/>
        </authorList>
    </citation>
    <scope>NUCLEOTIDE SEQUENCE</scope>
    <source>
        <strain evidence="2">ATCC 38472_TT</strain>
    </source>
</reference>
<evidence type="ECO:0000313" key="2">
    <source>
        <dbReference type="EMBL" id="TMW63521.1"/>
    </source>
</evidence>
<feature type="compositionally biased region" description="Low complexity" evidence="1">
    <location>
        <begin position="1"/>
        <end position="13"/>
    </location>
</feature>
<protein>
    <submittedName>
        <fullName evidence="2">Uncharacterized protein</fullName>
    </submittedName>
</protein>
<keyword evidence="3" id="KW-1185">Reference proteome</keyword>
<dbReference type="AlphaFoldDB" id="A0A8K1CIS2"/>
<organism evidence="2 3">
    <name type="scientific">Pythium oligandrum</name>
    <name type="common">Mycoparasitic fungus</name>
    <dbReference type="NCBI Taxonomy" id="41045"/>
    <lineage>
        <taxon>Eukaryota</taxon>
        <taxon>Sar</taxon>
        <taxon>Stramenopiles</taxon>
        <taxon>Oomycota</taxon>
        <taxon>Peronosporomycetes</taxon>
        <taxon>Pythiales</taxon>
        <taxon>Pythiaceae</taxon>
        <taxon>Pythium</taxon>
    </lineage>
</organism>
<name>A0A8K1CIS2_PYTOL</name>
<proteinExistence type="predicted"/>
<feature type="region of interest" description="Disordered" evidence="1">
    <location>
        <begin position="1"/>
        <end position="20"/>
    </location>
</feature>